<sequence length="293" mass="33834">MLKKLIALFTLCLLFQTMLLAQSNMTNHYMIYDAAQHKTIQLSELISHLQKAQVVFFGEDHNDAVAHYLEDTLLKALVQSNKPVALSLEMFETDCQAPLNEYVAGYISEKQFLASARPWNNYADYRPMIETAKLYHLPVIAANAPRRYVNMVHQNGVASLMQLDKLSKSYLPPLPFTEAQQAYQQKFEKIMGGHEQFNQNMFDAQNLWDATMANSIYRFWKKHKSFTIFQVNGRFHSDDKLGTYARLQALAPKLKMMNISCFSDAQFEHPDWKQFQNLADFVIITNPSVPKTF</sequence>
<feature type="signal peptide" evidence="1">
    <location>
        <begin position="1"/>
        <end position="21"/>
    </location>
</feature>
<comment type="caution">
    <text evidence="3">The sequence shown here is derived from an EMBL/GenBank/DDBJ whole genome shotgun (WGS) entry which is preliminary data.</text>
</comment>
<proteinExistence type="predicted"/>
<name>A0A2W7SC18_9BACT</name>
<evidence type="ECO:0000259" key="2">
    <source>
        <dbReference type="Pfam" id="PF04187"/>
    </source>
</evidence>
<organism evidence="3 4">
    <name type="scientific">Hydrotalea sandarakina</name>
    <dbReference type="NCBI Taxonomy" id="1004304"/>
    <lineage>
        <taxon>Bacteria</taxon>
        <taxon>Pseudomonadati</taxon>
        <taxon>Bacteroidota</taxon>
        <taxon>Chitinophagia</taxon>
        <taxon>Chitinophagales</taxon>
        <taxon>Chitinophagaceae</taxon>
        <taxon>Hydrotalea</taxon>
    </lineage>
</organism>
<dbReference type="EMBL" id="QKZV01000002">
    <property type="protein sequence ID" value="PZX64599.1"/>
    <property type="molecule type" value="Genomic_DNA"/>
</dbReference>
<feature type="domain" description="Haem-binding uptake Tiki superfamily ChaN" evidence="2">
    <location>
        <begin position="46"/>
        <end position="247"/>
    </location>
</feature>
<protein>
    <submittedName>
        <fullName evidence="3">Putative iron-regulated protein</fullName>
    </submittedName>
</protein>
<evidence type="ECO:0000256" key="1">
    <source>
        <dbReference type="SAM" id="SignalP"/>
    </source>
</evidence>
<dbReference type="Gene3D" id="3.40.50.11550">
    <property type="match status" value="1"/>
</dbReference>
<feature type="chain" id="PRO_5016103833" evidence="1">
    <location>
        <begin position="22"/>
        <end position="293"/>
    </location>
</feature>
<accession>A0A2W7SC18</accession>
<reference evidence="3 4" key="1">
    <citation type="submission" date="2018-06" db="EMBL/GenBank/DDBJ databases">
        <title>Genomic Encyclopedia of Archaeal and Bacterial Type Strains, Phase II (KMG-II): from individual species to whole genera.</title>
        <authorList>
            <person name="Goeker M."/>
        </authorList>
    </citation>
    <scope>NUCLEOTIDE SEQUENCE [LARGE SCALE GENOMIC DNA]</scope>
    <source>
        <strain evidence="3 4">DSM 23241</strain>
    </source>
</reference>
<dbReference type="AlphaFoldDB" id="A0A2W7SC18"/>
<dbReference type="Proteomes" id="UP000249720">
    <property type="component" value="Unassembled WGS sequence"/>
</dbReference>
<gene>
    <name evidence="3" type="ORF">LX80_00796</name>
</gene>
<keyword evidence="1" id="KW-0732">Signal</keyword>
<dbReference type="Pfam" id="PF04187">
    <property type="entry name" value="Cofac_haem_bdg"/>
    <property type="match status" value="1"/>
</dbReference>
<dbReference type="OrthoDB" id="1680202at2"/>
<dbReference type="RefSeq" id="WP_111293758.1">
    <property type="nucleotide sequence ID" value="NZ_QKZV01000002.1"/>
</dbReference>
<dbReference type="InterPro" id="IPR007314">
    <property type="entry name" value="Cofac_haem-bd_dom"/>
</dbReference>
<dbReference type="CDD" id="cd14727">
    <property type="entry name" value="ChanN-like"/>
    <property type="match status" value="1"/>
</dbReference>
<evidence type="ECO:0000313" key="3">
    <source>
        <dbReference type="EMBL" id="PZX64599.1"/>
    </source>
</evidence>
<keyword evidence="4" id="KW-1185">Reference proteome</keyword>
<dbReference type="SUPFAM" id="SSF159501">
    <property type="entry name" value="EreA/ChaN-like"/>
    <property type="match status" value="1"/>
</dbReference>
<evidence type="ECO:0000313" key="4">
    <source>
        <dbReference type="Proteomes" id="UP000249720"/>
    </source>
</evidence>